<dbReference type="InterPro" id="IPR036891">
    <property type="entry name" value="Signal_recog_part_SRP54_M_sf"/>
</dbReference>
<dbReference type="NCBIfam" id="TIGR01425">
    <property type="entry name" value="SRP54_euk"/>
    <property type="match status" value="1"/>
</dbReference>
<dbReference type="GO" id="GO:0005829">
    <property type="term" value="C:cytosol"/>
    <property type="evidence" value="ECO:0007669"/>
    <property type="project" value="TreeGrafter"/>
</dbReference>
<comment type="catalytic activity">
    <reaction evidence="14">
        <text>GTP + H2O = GDP + phosphate + H(+)</text>
        <dbReference type="Rhea" id="RHEA:19669"/>
        <dbReference type="ChEBI" id="CHEBI:15377"/>
        <dbReference type="ChEBI" id="CHEBI:15378"/>
        <dbReference type="ChEBI" id="CHEBI:37565"/>
        <dbReference type="ChEBI" id="CHEBI:43474"/>
        <dbReference type="ChEBI" id="CHEBI:58189"/>
        <dbReference type="EC" id="3.6.5.4"/>
    </reaction>
    <physiologicalReaction direction="left-to-right" evidence="14">
        <dbReference type="Rhea" id="RHEA:19670"/>
    </physiologicalReaction>
</comment>
<dbReference type="GO" id="GO:0006616">
    <property type="term" value="P:SRP-dependent cotranslational protein targeting to membrane, translocation"/>
    <property type="evidence" value="ECO:0007669"/>
    <property type="project" value="TreeGrafter"/>
</dbReference>
<dbReference type="Gene3D" id="3.40.50.300">
    <property type="entry name" value="P-loop containing nucleotide triphosphate hydrolases"/>
    <property type="match status" value="1"/>
</dbReference>
<evidence type="ECO:0000313" key="18">
    <source>
        <dbReference type="Proteomes" id="UP001255856"/>
    </source>
</evidence>
<evidence type="ECO:0000256" key="10">
    <source>
        <dbReference type="ARBA" id="ARBA00023135"/>
    </source>
</evidence>
<feature type="domain" description="SRP54-type proteins GTP-binding" evidence="16">
    <location>
        <begin position="268"/>
        <end position="281"/>
    </location>
</feature>
<evidence type="ECO:0000256" key="12">
    <source>
        <dbReference type="ARBA" id="ARBA00034796"/>
    </source>
</evidence>
<dbReference type="HAMAP" id="MF_00306">
    <property type="entry name" value="SRP54"/>
    <property type="match status" value="1"/>
</dbReference>
<evidence type="ECO:0000256" key="9">
    <source>
        <dbReference type="ARBA" id="ARBA00023134"/>
    </source>
</evidence>
<dbReference type="InterPro" id="IPR006325">
    <property type="entry name" value="SRP54_euk"/>
</dbReference>
<evidence type="ECO:0000256" key="1">
    <source>
        <dbReference type="ARBA" id="ARBA00004240"/>
    </source>
</evidence>
<dbReference type="FunFam" id="3.40.50.300:FF:000022">
    <property type="entry name" value="Signal recognition particle 54 kDa subunit"/>
    <property type="match status" value="1"/>
</dbReference>
<keyword evidence="6" id="KW-0378">Hydrolase</keyword>
<dbReference type="PROSITE" id="PS00300">
    <property type="entry name" value="SRP54"/>
    <property type="match status" value="1"/>
</dbReference>
<dbReference type="SUPFAM" id="SSF47446">
    <property type="entry name" value="Signal peptide-binding domain"/>
    <property type="match status" value="1"/>
</dbReference>
<reference evidence="17" key="1">
    <citation type="submission" date="2021-01" db="EMBL/GenBank/DDBJ databases">
        <authorList>
            <person name="Eckstrom K.M.E."/>
        </authorList>
    </citation>
    <scope>NUCLEOTIDE SEQUENCE</scope>
    <source>
        <strain evidence="17">UVCC 0001</strain>
    </source>
</reference>
<proteinExistence type="inferred from homology"/>
<comment type="domain">
    <text evidence="15">The M domain binds the 7SL RNA in presence of SRP19 and binds the signal sequence of presecretory proteins.</text>
</comment>
<dbReference type="InterPro" id="IPR003593">
    <property type="entry name" value="AAA+_ATPase"/>
</dbReference>
<evidence type="ECO:0000256" key="14">
    <source>
        <dbReference type="ARBA" id="ARBA00048157"/>
    </source>
</evidence>
<dbReference type="InterPro" id="IPR036225">
    <property type="entry name" value="SRP/SRP_N"/>
</dbReference>
<dbReference type="GO" id="GO:0005786">
    <property type="term" value="C:signal recognition particle, endoplasmic reticulum targeting"/>
    <property type="evidence" value="ECO:0007669"/>
    <property type="project" value="UniProtKB-UniRule"/>
</dbReference>
<dbReference type="CDD" id="cd17875">
    <property type="entry name" value="SRP54_G"/>
    <property type="match status" value="1"/>
</dbReference>
<evidence type="ECO:0000256" key="13">
    <source>
        <dbReference type="ARBA" id="ARBA00046020"/>
    </source>
</evidence>
<gene>
    <name evidence="17" type="ORF">QBZ16_005459</name>
</gene>
<dbReference type="InterPro" id="IPR027417">
    <property type="entry name" value="P-loop_NTPase"/>
</dbReference>
<evidence type="ECO:0000256" key="4">
    <source>
        <dbReference type="ARBA" id="ARBA00022490"/>
    </source>
</evidence>
<dbReference type="Gene3D" id="1.20.120.140">
    <property type="entry name" value="Signal recognition particle SRP54, nucleotide-binding domain"/>
    <property type="match status" value="1"/>
</dbReference>
<dbReference type="GO" id="GO:0003924">
    <property type="term" value="F:GTPase activity"/>
    <property type="evidence" value="ECO:0007669"/>
    <property type="project" value="UniProtKB-UniRule"/>
</dbReference>
<keyword evidence="11 15" id="KW-0687">Ribonucleoprotein</keyword>
<evidence type="ECO:0000256" key="5">
    <source>
        <dbReference type="ARBA" id="ARBA00022741"/>
    </source>
</evidence>
<dbReference type="InterPro" id="IPR042101">
    <property type="entry name" value="SRP54_N_sf"/>
</dbReference>
<dbReference type="GO" id="GO:0005525">
    <property type="term" value="F:GTP binding"/>
    <property type="evidence" value="ECO:0007669"/>
    <property type="project" value="UniProtKB-UniRule"/>
</dbReference>
<keyword evidence="9 15" id="KW-0342">GTP-binding</keyword>
<dbReference type="FunFam" id="1.20.120.140:FF:000001">
    <property type="entry name" value="Signal recognition particle GTPase"/>
    <property type="match status" value="1"/>
</dbReference>
<evidence type="ECO:0000256" key="8">
    <source>
        <dbReference type="ARBA" id="ARBA00022884"/>
    </source>
</evidence>
<dbReference type="GO" id="GO:0008312">
    <property type="term" value="F:7S RNA binding"/>
    <property type="evidence" value="ECO:0007669"/>
    <property type="project" value="UniProtKB-UniRule"/>
</dbReference>
<evidence type="ECO:0000256" key="7">
    <source>
        <dbReference type="ARBA" id="ARBA00022824"/>
    </source>
</evidence>
<dbReference type="Pfam" id="PF02978">
    <property type="entry name" value="SRP_SPB"/>
    <property type="match status" value="1"/>
</dbReference>
<keyword evidence="4 15" id="KW-0963">Cytoplasm</keyword>
<comment type="similarity">
    <text evidence="3 15">Belongs to the GTP-binding SRP family. SRP54 subfamily.</text>
</comment>
<evidence type="ECO:0000259" key="16">
    <source>
        <dbReference type="PROSITE" id="PS00300"/>
    </source>
</evidence>
<dbReference type="SUPFAM" id="SSF52540">
    <property type="entry name" value="P-loop containing nucleoside triphosphate hydrolases"/>
    <property type="match status" value="1"/>
</dbReference>
<evidence type="ECO:0000313" key="17">
    <source>
        <dbReference type="EMBL" id="KAK2076699.1"/>
    </source>
</evidence>
<dbReference type="Pfam" id="PF02881">
    <property type="entry name" value="SRP54_N"/>
    <property type="match status" value="1"/>
</dbReference>
<comment type="function">
    <text evidence="13 15">Component of the signal recognition particle (SRP) complex, a ribonucleoprotein complex that mediates the cotranslational targeting of secretory and membrane proteins to the endoplasmic reticulum (ER). As part of the SRP complex, associates with the SRP receptor (SR) component SRPRA to target secretory proteins to the endoplasmic reticulum membrane. Binds to the signal sequence of presecretory proteins when they emerge from the ribosomes. Displays basal GTPase activity, and stimulates reciprocal GTPase activation of the SR subunit SRPRA. Forms a guanosine 5'-triphosphate (GTP)-dependent complex with the SR subunit SRPRA. SR compaction and GTPase mediated rearrangement of SR drive SRP-mediated cotranslational protein translocation into the ER. Requires the presence of SRP9/SRP14 and/or SRP19 to stably interact with RNA.</text>
</comment>
<dbReference type="InterPro" id="IPR004125">
    <property type="entry name" value="Signal_recog_particle_SRP54_M"/>
</dbReference>
<comment type="caution">
    <text evidence="17">The sequence shown here is derived from an EMBL/GenBank/DDBJ whole genome shotgun (WGS) entry which is preliminary data.</text>
</comment>
<dbReference type="PANTHER" id="PTHR11564:SF5">
    <property type="entry name" value="SIGNAL RECOGNITION PARTICLE SUBUNIT SRP54"/>
    <property type="match status" value="1"/>
</dbReference>
<dbReference type="Gene3D" id="1.10.260.30">
    <property type="entry name" value="Signal recognition particle, SRP54 subunit, M-domain"/>
    <property type="match status" value="1"/>
</dbReference>
<dbReference type="Pfam" id="PF00448">
    <property type="entry name" value="SRP54"/>
    <property type="match status" value="1"/>
</dbReference>
<accession>A0AAD9IEA8</accession>
<comment type="domain">
    <text evidence="15">The NG domain, also named G domain, is a special guanosine triphosphatase (GTPase) domain, which binds GTP and forms a guanosine 5'-triphosphate (GTP)-dependent complex with a homologous NG domain in the SRP receptor subunit SRPRA. The two NG domains undergo cooperative rearrangements upon their assembly, which culminate in the reciprocal activation of the GTPase activity of one another. SRP receptor compaction upon binding with cargo-loaded SRP and GTPase rearrangement drive SRP-mediated cotranslational protein translocation into the ER.</text>
</comment>
<dbReference type="SMART" id="SM00963">
    <property type="entry name" value="SRP54_N"/>
    <property type="match status" value="1"/>
</dbReference>
<dbReference type="InterPro" id="IPR000897">
    <property type="entry name" value="SRP54_GTPase_dom"/>
</dbReference>
<dbReference type="EMBL" id="JASFZW010000009">
    <property type="protein sequence ID" value="KAK2076699.1"/>
    <property type="molecule type" value="Genomic_DNA"/>
</dbReference>
<dbReference type="SMART" id="SM00962">
    <property type="entry name" value="SRP54"/>
    <property type="match status" value="1"/>
</dbReference>
<comment type="subunit">
    <text evidence="12 15">Component of a signal recognition particle (SRP) complex that consists of a 7SL RNA molecule of 300 nucleotides and six protein subunits: SRP72, SRP68, SRP54, SRP19, SRP14 and SRP9.</text>
</comment>
<dbReference type="GO" id="GO:0005783">
    <property type="term" value="C:endoplasmic reticulum"/>
    <property type="evidence" value="ECO:0007669"/>
    <property type="project" value="UniProtKB-SubCell"/>
</dbReference>
<keyword evidence="18" id="KW-1185">Reference proteome</keyword>
<dbReference type="Proteomes" id="UP001255856">
    <property type="component" value="Unassembled WGS sequence"/>
</dbReference>
<evidence type="ECO:0000256" key="15">
    <source>
        <dbReference type="RuleBase" id="RU364034"/>
    </source>
</evidence>
<name>A0AAD9IEA8_PROWI</name>
<dbReference type="InterPro" id="IPR022941">
    <property type="entry name" value="SRP54"/>
</dbReference>
<organism evidence="17 18">
    <name type="scientific">Prototheca wickerhamii</name>
    <dbReference type="NCBI Taxonomy" id="3111"/>
    <lineage>
        <taxon>Eukaryota</taxon>
        <taxon>Viridiplantae</taxon>
        <taxon>Chlorophyta</taxon>
        <taxon>core chlorophytes</taxon>
        <taxon>Trebouxiophyceae</taxon>
        <taxon>Chlorellales</taxon>
        <taxon>Chlorellaceae</taxon>
        <taxon>Prototheca</taxon>
    </lineage>
</organism>
<evidence type="ECO:0000256" key="3">
    <source>
        <dbReference type="ARBA" id="ARBA00005450"/>
    </source>
</evidence>
<sequence length="482" mass="53063">MVLAELGQRVTAALASLSAAPVIDDAVLDACLKDIAAALLQSDVNVRLVAGLRSNVKKRVNMADLGRGLNKQRIIEKAVYDELVSMVDGGETPELKKGRPNVVMFVGLQGAGKTTTCTKYAFHFKRKGFKPAMVCADTFRAGAFDQLKQNATKAQIPFYGSYTETDPAVIAEQGVARFRQEKRDLIIVDTSGRHKQEEALFEEMRQVAAAARPDVVIFVMDGSIGQAAFDQAKAFHDSADVGQVILTKLDGHARGGGALSAVAATRSPITFIGTGEHMHEFEFVSRLLGRGDWGGFIDKVKDVIPEEDQQQELMDKISKGEFSLRIMYEQFQNILKMGPMSQVMSMIPGFSNAVMQPGTEKESQAKVKKFMCIMDSMTDKELDATGTKIFTEPSRIVRWAKGSGSSIMEVQLMVEEYKRLAKVFSTAMKHMKLPKNLKGNMDPRSMQQNLAQMSKMLPPHMLKMMGGPGALQTLMKQMEGKF</sequence>
<keyword evidence="7 15" id="KW-0256">Endoplasmic reticulum</keyword>
<keyword evidence="5 15" id="KW-0547">Nucleotide-binding</keyword>
<evidence type="ECO:0000256" key="6">
    <source>
        <dbReference type="ARBA" id="ARBA00022801"/>
    </source>
</evidence>
<dbReference type="GO" id="GO:0030942">
    <property type="term" value="F:endoplasmic reticulum signal peptide binding"/>
    <property type="evidence" value="ECO:0007669"/>
    <property type="project" value="TreeGrafter"/>
</dbReference>
<dbReference type="SMART" id="SM00382">
    <property type="entry name" value="AAA"/>
    <property type="match status" value="1"/>
</dbReference>
<keyword evidence="8 15" id="KW-0694">RNA-binding</keyword>
<dbReference type="AlphaFoldDB" id="A0AAD9IEA8"/>
<comment type="subcellular location">
    <subcellularLocation>
        <location evidence="2 15">Cytoplasm</location>
    </subcellularLocation>
    <subcellularLocation>
        <location evidence="1 15">Endoplasmic reticulum</location>
    </subcellularLocation>
</comment>
<dbReference type="SUPFAM" id="SSF47364">
    <property type="entry name" value="Domain of the SRP/SRP receptor G-proteins"/>
    <property type="match status" value="1"/>
</dbReference>
<keyword evidence="10 15" id="KW-0733">Signal recognition particle</keyword>
<evidence type="ECO:0000256" key="11">
    <source>
        <dbReference type="ARBA" id="ARBA00023274"/>
    </source>
</evidence>
<evidence type="ECO:0000256" key="2">
    <source>
        <dbReference type="ARBA" id="ARBA00004496"/>
    </source>
</evidence>
<protein>
    <recommendedName>
        <fullName evidence="15">Signal recognition particle 54 kDa protein</fullName>
    </recommendedName>
</protein>
<dbReference type="PANTHER" id="PTHR11564">
    <property type="entry name" value="SIGNAL RECOGNITION PARTICLE 54K PROTEIN SRP54"/>
    <property type="match status" value="1"/>
</dbReference>
<dbReference type="InterPro" id="IPR013822">
    <property type="entry name" value="Signal_recog_particl_SRP54_hlx"/>
</dbReference>